<reference evidence="1 2" key="1">
    <citation type="journal article" date="2022" name="New Phytol.">
        <title>Ecological generalism drives hyperdiversity of secondary metabolite gene clusters in xylarialean endophytes.</title>
        <authorList>
            <person name="Franco M.E.E."/>
            <person name="Wisecaver J.H."/>
            <person name="Arnold A.E."/>
            <person name="Ju Y.M."/>
            <person name="Slot J.C."/>
            <person name="Ahrendt S."/>
            <person name="Moore L.P."/>
            <person name="Eastman K.E."/>
            <person name="Scott K."/>
            <person name="Konkel Z."/>
            <person name="Mondo S.J."/>
            <person name="Kuo A."/>
            <person name="Hayes R.D."/>
            <person name="Haridas S."/>
            <person name="Andreopoulos B."/>
            <person name="Riley R."/>
            <person name="LaButti K."/>
            <person name="Pangilinan J."/>
            <person name="Lipzen A."/>
            <person name="Amirebrahimi M."/>
            <person name="Yan J."/>
            <person name="Adam C."/>
            <person name="Keymanesh K."/>
            <person name="Ng V."/>
            <person name="Louie K."/>
            <person name="Northen T."/>
            <person name="Drula E."/>
            <person name="Henrissat B."/>
            <person name="Hsieh H.M."/>
            <person name="Youens-Clark K."/>
            <person name="Lutzoni F."/>
            <person name="Miadlikowska J."/>
            <person name="Eastwood D.C."/>
            <person name="Hamelin R.C."/>
            <person name="Grigoriev I.V."/>
            <person name="U'Ren J.M."/>
        </authorList>
    </citation>
    <scope>NUCLEOTIDE SEQUENCE [LARGE SCALE GENOMIC DNA]</scope>
    <source>
        <strain evidence="1 2">CBS 119005</strain>
    </source>
</reference>
<evidence type="ECO:0000313" key="2">
    <source>
        <dbReference type="Proteomes" id="UP001497700"/>
    </source>
</evidence>
<protein>
    <submittedName>
        <fullName evidence="1">Uncharacterized protein</fullName>
    </submittedName>
</protein>
<gene>
    <name evidence="1" type="ORF">F4820DRAFT_193497</name>
</gene>
<proteinExistence type="predicted"/>
<accession>A0ACB9YHR2</accession>
<evidence type="ECO:0000313" key="1">
    <source>
        <dbReference type="EMBL" id="KAI4858955.1"/>
    </source>
</evidence>
<organism evidence="1 2">
    <name type="scientific">Hypoxylon rubiginosum</name>
    <dbReference type="NCBI Taxonomy" id="110542"/>
    <lineage>
        <taxon>Eukaryota</taxon>
        <taxon>Fungi</taxon>
        <taxon>Dikarya</taxon>
        <taxon>Ascomycota</taxon>
        <taxon>Pezizomycotina</taxon>
        <taxon>Sordariomycetes</taxon>
        <taxon>Xylariomycetidae</taxon>
        <taxon>Xylariales</taxon>
        <taxon>Hypoxylaceae</taxon>
        <taxon>Hypoxylon</taxon>
    </lineage>
</organism>
<dbReference type="Proteomes" id="UP001497700">
    <property type="component" value="Unassembled WGS sequence"/>
</dbReference>
<dbReference type="EMBL" id="MU393670">
    <property type="protein sequence ID" value="KAI4858955.1"/>
    <property type="molecule type" value="Genomic_DNA"/>
</dbReference>
<keyword evidence="2" id="KW-1185">Reference proteome</keyword>
<sequence length="112" mass="13206">MPLRPLHHQLLLDRDVVIAEQMDLHLVWTPGRIFLKPLPPFLLEPRFWRDQLACKIGCDCSYDSERLLDRQRETPAPASGRMGSLERFYLGTQYRAYLRQSRQRDFSTMSSV</sequence>
<name>A0ACB9YHR2_9PEZI</name>
<comment type="caution">
    <text evidence="1">The sequence shown here is derived from an EMBL/GenBank/DDBJ whole genome shotgun (WGS) entry which is preliminary data.</text>
</comment>